<name>A0A2V3VRM9_9SPHN</name>
<dbReference type="RefSeq" id="WP_146215266.1">
    <property type="nucleotide sequence ID" value="NZ_QJJM01000001.1"/>
</dbReference>
<evidence type="ECO:0000256" key="1">
    <source>
        <dbReference type="SAM" id="Phobius"/>
    </source>
</evidence>
<keyword evidence="3" id="KW-1185">Reference proteome</keyword>
<dbReference type="AlphaFoldDB" id="A0A2V3VRM9"/>
<proteinExistence type="predicted"/>
<evidence type="ECO:0000313" key="2">
    <source>
        <dbReference type="EMBL" id="PXW79189.1"/>
    </source>
</evidence>
<feature type="transmembrane region" description="Helical" evidence="1">
    <location>
        <begin position="77"/>
        <end position="99"/>
    </location>
</feature>
<reference evidence="2 3" key="1">
    <citation type="submission" date="2018-05" db="EMBL/GenBank/DDBJ databases">
        <title>Genomic Encyclopedia of Type Strains, Phase IV (KMG-IV): sequencing the most valuable type-strain genomes for metagenomic binning, comparative biology and taxonomic classification.</title>
        <authorList>
            <person name="Goeker M."/>
        </authorList>
    </citation>
    <scope>NUCLEOTIDE SEQUENCE [LARGE SCALE GENOMIC DNA]</scope>
    <source>
        <strain evidence="2 3">DSM 3183</strain>
    </source>
</reference>
<keyword evidence="1" id="KW-1133">Transmembrane helix</keyword>
<organism evidence="2 3">
    <name type="scientific">Blastomonas natatoria</name>
    <dbReference type="NCBI Taxonomy" id="34015"/>
    <lineage>
        <taxon>Bacteria</taxon>
        <taxon>Pseudomonadati</taxon>
        <taxon>Pseudomonadota</taxon>
        <taxon>Alphaproteobacteria</taxon>
        <taxon>Sphingomonadales</taxon>
        <taxon>Sphingomonadaceae</taxon>
        <taxon>Blastomonas</taxon>
    </lineage>
</organism>
<evidence type="ECO:0000313" key="3">
    <source>
        <dbReference type="Proteomes" id="UP000248014"/>
    </source>
</evidence>
<protein>
    <submittedName>
        <fullName evidence="2">Uncharacterized protein</fullName>
    </submittedName>
</protein>
<sequence>MPRTYSERQSSRTTRMVAITLGLALVALAAKAGLLALGIDDAGWVALGFILIGFAAVFLLGLQFWKGLDDFQRQGHAVSTYWGNIGGLAVTACIIAGAGLARSEFVLGVATLAVTQLGCSLILYGHWRLKARGLGFRAGE</sequence>
<comment type="caution">
    <text evidence="2">The sequence shown here is derived from an EMBL/GenBank/DDBJ whole genome shotgun (WGS) entry which is preliminary data.</text>
</comment>
<feature type="transmembrane region" description="Helical" evidence="1">
    <location>
        <begin position="42"/>
        <end position="65"/>
    </location>
</feature>
<feature type="transmembrane region" description="Helical" evidence="1">
    <location>
        <begin position="105"/>
        <end position="127"/>
    </location>
</feature>
<keyword evidence="1" id="KW-0812">Transmembrane</keyword>
<dbReference type="Proteomes" id="UP000248014">
    <property type="component" value="Unassembled WGS sequence"/>
</dbReference>
<accession>A0A2V3VRM9</accession>
<dbReference type="OrthoDB" id="7391413at2"/>
<dbReference type="EMBL" id="QJJM01000001">
    <property type="protein sequence ID" value="PXW79189.1"/>
    <property type="molecule type" value="Genomic_DNA"/>
</dbReference>
<gene>
    <name evidence="2" type="ORF">C7451_101253</name>
</gene>
<keyword evidence="1" id="KW-0472">Membrane</keyword>